<evidence type="ECO:0000313" key="2">
    <source>
        <dbReference type="Proteomes" id="UP000229278"/>
    </source>
</evidence>
<gene>
    <name evidence="1" type="ORF">CSA09_04505</name>
</gene>
<dbReference type="EMBL" id="PDTV01000011">
    <property type="protein sequence ID" value="PIE82817.1"/>
    <property type="molecule type" value="Genomic_DNA"/>
</dbReference>
<dbReference type="Proteomes" id="UP000229278">
    <property type="component" value="Unassembled WGS sequence"/>
</dbReference>
<accession>A0A2G6PE27</accession>
<sequence length="29" mass="3497">DLNPVEHQWAHAKAVRKQRYCSIDELFNQ</sequence>
<name>A0A2G6PE27_9GAMM</name>
<dbReference type="AlphaFoldDB" id="A0A2G6PE27"/>
<organism evidence="1 2">
    <name type="scientific">Candidatus Contendibacter odensensis</name>
    <dbReference type="NCBI Taxonomy" id="1400860"/>
    <lineage>
        <taxon>Bacteria</taxon>
        <taxon>Pseudomonadati</taxon>
        <taxon>Pseudomonadota</taxon>
        <taxon>Gammaproteobacteria</taxon>
        <taxon>Candidatus Competibacteraceae</taxon>
        <taxon>Candidatus Contendibacter</taxon>
    </lineage>
</organism>
<feature type="non-terminal residue" evidence="1">
    <location>
        <position position="1"/>
    </location>
</feature>
<reference evidence="1 2" key="1">
    <citation type="submission" date="2017-10" db="EMBL/GenBank/DDBJ databases">
        <title>Novel microbial diversity and functional potential in the marine mammal oral microbiome.</title>
        <authorList>
            <person name="Dudek N.K."/>
            <person name="Sun C.L."/>
            <person name="Burstein D."/>
            <person name="Kantor R.S."/>
            <person name="Aliaga Goltsman D.S."/>
            <person name="Bik E.M."/>
            <person name="Thomas B.C."/>
            <person name="Banfield J.F."/>
            <person name="Relman D.A."/>
        </authorList>
    </citation>
    <scope>NUCLEOTIDE SEQUENCE [LARGE SCALE GENOMIC DNA]</scope>
    <source>
        <strain evidence="1">DOLJORAL78_50_517</strain>
    </source>
</reference>
<proteinExistence type="predicted"/>
<comment type="caution">
    <text evidence="1">The sequence shown here is derived from an EMBL/GenBank/DDBJ whole genome shotgun (WGS) entry which is preliminary data.</text>
</comment>
<protein>
    <submittedName>
        <fullName evidence="1">IS630 family transposase</fullName>
    </submittedName>
</protein>
<evidence type="ECO:0000313" key="1">
    <source>
        <dbReference type="EMBL" id="PIE82817.1"/>
    </source>
</evidence>